<feature type="region of interest" description="Disordered" evidence="1">
    <location>
        <begin position="78"/>
        <end position="108"/>
    </location>
</feature>
<dbReference type="InterPro" id="IPR008978">
    <property type="entry name" value="HSP20-like_chaperone"/>
</dbReference>
<proteinExistence type="predicted"/>
<dbReference type="CDD" id="cd06464">
    <property type="entry name" value="ACD_sHsps-like"/>
    <property type="match status" value="1"/>
</dbReference>
<dbReference type="EMBL" id="LAZR01045592">
    <property type="protein sequence ID" value="KKK98496.1"/>
    <property type="molecule type" value="Genomic_DNA"/>
</dbReference>
<evidence type="ECO:0000256" key="1">
    <source>
        <dbReference type="SAM" id="MobiDB-lite"/>
    </source>
</evidence>
<protein>
    <recommendedName>
        <fullName evidence="2">SHSP domain-containing protein</fullName>
    </recommendedName>
</protein>
<accession>A0A0F9CPF5</accession>
<dbReference type="AlphaFoldDB" id="A0A0F9CPF5"/>
<dbReference type="Gene3D" id="2.60.40.790">
    <property type="match status" value="1"/>
</dbReference>
<evidence type="ECO:0000313" key="3">
    <source>
        <dbReference type="EMBL" id="KKK98496.1"/>
    </source>
</evidence>
<feature type="compositionally biased region" description="Pro residues" evidence="1">
    <location>
        <begin position="96"/>
        <end position="108"/>
    </location>
</feature>
<dbReference type="Pfam" id="PF00011">
    <property type="entry name" value="HSP20"/>
    <property type="match status" value="1"/>
</dbReference>
<gene>
    <name evidence="3" type="ORF">LCGC14_2642180</name>
</gene>
<reference evidence="3" key="1">
    <citation type="journal article" date="2015" name="Nature">
        <title>Complex archaea that bridge the gap between prokaryotes and eukaryotes.</title>
        <authorList>
            <person name="Spang A."/>
            <person name="Saw J.H."/>
            <person name="Jorgensen S.L."/>
            <person name="Zaremba-Niedzwiedzka K."/>
            <person name="Martijn J."/>
            <person name="Lind A.E."/>
            <person name="van Eijk R."/>
            <person name="Schleper C."/>
            <person name="Guy L."/>
            <person name="Ettema T.J."/>
        </authorList>
    </citation>
    <scope>NUCLEOTIDE SEQUENCE</scope>
</reference>
<evidence type="ECO:0000259" key="2">
    <source>
        <dbReference type="PROSITE" id="PS01031"/>
    </source>
</evidence>
<comment type="caution">
    <text evidence="3">The sequence shown here is derived from an EMBL/GenBank/DDBJ whole genome shotgun (WGS) entry which is preliminary data.</text>
</comment>
<name>A0A0F9CPF5_9ZZZZ</name>
<sequence length="108" mass="12706">MRALVRWDPFREMSAMHRAMDRLFDEFRTPTIWRERRYAIPVDLYETDDAVVAKAALPGVNPEDVEVSVSGDLLTIRSEAKHGEKEEREHYLRRPLQPPPPPSRQRRP</sequence>
<dbReference type="SUPFAM" id="SSF49764">
    <property type="entry name" value="HSP20-like chaperones"/>
    <property type="match status" value="1"/>
</dbReference>
<organism evidence="3">
    <name type="scientific">marine sediment metagenome</name>
    <dbReference type="NCBI Taxonomy" id="412755"/>
    <lineage>
        <taxon>unclassified sequences</taxon>
        <taxon>metagenomes</taxon>
        <taxon>ecological metagenomes</taxon>
    </lineage>
</organism>
<dbReference type="PROSITE" id="PS01031">
    <property type="entry name" value="SHSP"/>
    <property type="match status" value="1"/>
</dbReference>
<dbReference type="InterPro" id="IPR002068">
    <property type="entry name" value="A-crystallin/Hsp20_dom"/>
</dbReference>
<feature type="domain" description="SHSP" evidence="2">
    <location>
        <begin position="33"/>
        <end position="108"/>
    </location>
</feature>
<feature type="compositionally biased region" description="Basic and acidic residues" evidence="1">
    <location>
        <begin position="78"/>
        <end position="92"/>
    </location>
</feature>